<feature type="signal peptide" evidence="1">
    <location>
        <begin position="1"/>
        <end position="15"/>
    </location>
</feature>
<proteinExistence type="predicted"/>
<accession>A0A0N4W8K6</accession>
<evidence type="ECO:0000313" key="4">
    <source>
        <dbReference type="Proteomes" id="UP000268014"/>
    </source>
</evidence>
<dbReference type="AlphaFoldDB" id="A0A0N4W8K6"/>
<feature type="domain" description="BPTI/Kunitz inhibitor" evidence="2">
    <location>
        <begin position="172"/>
        <end position="225"/>
    </location>
</feature>
<keyword evidence="1" id="KW-0732">Signal</keyword>
<dbReference type="InterPro" id="IPR036880">
    <property type="entry name" value="Kunitz_BPTI_sf"/>
</dbReference>
<sequence>MLTALLLCGLPLTFAIDCMVPKDVGVQCDEPSQRMFYYDSHYSKLTILPFRSINLSFYITQIFSISEVCQPFQYRGCGGNSNRFATSKECKETCPGGSSKSPSNDAPNEAALAGSDAVFVPRGTSHDQWMKAEKCGSNYLIPNAQYIHPNPSCPPNHEVKNGVCCPTRDYVCSLRDDSGSFVDGIEDRPRFSWNHAVHSCERFSYFGANGNYNNFPSFYSCLNYCKESHPLE</sequence>
<protein>
    <submittedName>
        <fullName evidence="5">Kunitz/Bovine pancreatic trypsin inhibitor domain protein</fullName>
    </submittedName>
</protein>
<reference evidence="5" key="1">
    <citation type="submission" date="2017-02" db="UniProtKB">
        <authorList>
            <consortium name="WormBaseParasite"/>
        </authorList>
    </citation>
    <scope>IDENTIFICATION</scope>
</reference>
<dbReference type="SMART" id="SM00131">
    <property type="entry name" value="KU"/>
    <property type="match status" value="2"/>
</dbReference>
<dbReference type="InterPro" id="IPR053014">
    <property type="entry name" value="Cuticle_assoc_divergent"/>
</dbReference>
<dbReference type="InterPro" id="IPR002223">
    <property type="entry name" value="Kunitz_BPTI"/>
</dbReference>
<reference evidence="3 4" key="2">
    <citation type="submission" date="2018-11" db="EMBL/GenBank/DDBJ databases">
        <authorList>
            <consortium name="Pathogen Informatics"/>
        </authorList>
    </citation>
    <scope>NUCLEOTIDE SEQUENCE [LARGE SCALE GENOMIC DNA]</scope>
    <source>
        <strain evidence="3 4">MHpl1</strain>
    </source>
</reference>
<dbReference type="InterPro" id="IPR020901">
    <property type="entry name" value="Prtase_inh_Kunz-CS"/>
</dbReference>
<gene>
    <name evidence="3" type="ORF">HPLM_LOCUS6539</name>
</gene>
<evidence type="ECO:0000259" key="2">
    <source>
        <dbReference type="PROSITE" id="PS50279"/>
    </source>
</evidence>
<feature type="chain" id="PRO_5043123492" evidence="1">
    <location>
        <begin position="16"/>
        <end position="232"/>
    </location>
</feature>
<dbReference type="OMA" id="FPNFQSC"/>
<dbReference type="SUPFAM" id="SSF57362">
    <property type="entry name" value="BPTI-like"/>
    <property type="match status" value="2"/>
</dbReference>
<dbReference type="PRINTS" id="PR00759">
    <property type="entry name" value="BASICPTASE"/>
</dbReference>
<feature type="domain" description="BPTI/Kunitz inhibitor" evidence="2">
    <location>
        <begin position="18"/>
        <end position="94"/>
    </location>
</feature>
<dbReference type="WBParaSite" id="HPLM_0000654701-mRNA-1">
    <property type="protein sequence ID" value="HPLM_0000654701-mRNA-1"/>
    <property type="gene ID" value="HPLM_0000654701"/>
</dbReference>
<keyword evidence="4" id="KW-1185">Reference proteome</keyword>
<dbReference type="Pfam" id="PF00014">
    <property type="entry name" value="Kunitz_BPTI"/>
    <property type="match status" value="2"/>
</dbReference>
<evidence type="ECO:0000256" key="1">
    <source>
        <dbReference type="SAM" id="SignalP"/>
    </source>
</evidence>
<organism evidence="5">
    <name type="scientific">Haemonchus placei</name>
    <name type="common">Barber's pole worm</name>
    <dbReference type="NCBI Taxonomy" id="6290"/>
    <lineage>
        <taxon>Eukaryota</taxon>
        <taxon>Metazoa</taxon>
        <taxon>Ecdysozoa</taxon>
        <taxon>Nematoda</taxon>
        <taxon>Chromadorea</taxon>
        <taxon>Rhabditida</taxon>
        <taxon>Rhabditina</taxon>
        <taxon>Rhabditomorpha</taxon>
        <taxon>Strongyloidea</taxon>
        <taxon>Trichostrongylidae</taxon>
        <taxon>Haemonchus</taxon>
    </lineage>
</organism>
<dbReference type="Gene3D" id="4.10.410.10">
    <property type="entry name" value="Pancreatic trypsin inhibitor Kunitz domain"/>
    <property type="match status" value="2"/>
</dbReference>
<evidence type="ECO:0000313" key="5">
    <source>
        <dbReference type="WBParaSite" id="HPLM_0000654701-mRNA-1"/>
    </source>
</evidence>
<dbReference type="Proteomes" id="UP000268014">
    <property type="component" value="Unassembled WGS sequence"/>
</dbReference>
<dbReference type="OrthoDB" id="4473401at2759"/>
<dbReference type="GO" id="GO:0004867">
    <property type="term" value="F:serine-type endopeptidase inhibitor activity"/>
    <property type="evidence" value="ECO:0007669"/>
    <property type="project" value="InterPro"/>
</dbReference>
<dbReference type="EMBL" id="UZAF01016509">
    <property type="protein sequence ID" value="VDO29304.1"/>
    <property type="molecule type" value="Genomic_DNA"/>
</dbReference>
<dbReference type="PANTHER" id="PTHR46339">
    <property type="entry name" value="PROTEIN CBG15282-RELATED"/>
    <property type="match status" value="1"/>
</dbReference>
<name>A0A0N4W8K6_HAEPC</name>
<evidence type="ECO:0000313" key="3">
    <source>
        <dbReference type="EMBL" id="VDO29304.1"/>
    </source>
</evidence>
<dbReference type="PROSITE" id="PS50279">
    <property type="entry name" value="BPTI_KUNITZ_2"/>
    <property type="match status" value="2"/>
</dbReference>
<dbReference type="PROSITE" id="PS00280">
    <property type="entry name" value="BPTI_KUNITZ_1"/>
    <property type="match status" value="1"/>
</dbReference>